<keyword evidence="7" id="KW-0869">Chloride channel</keyword>
<dbReference type="EMBL" id="JAPDNS010000002">
    <property type="protein sequence ID" value="MCW3487648.1"/>
    <property type="molecule type" value="Genomic_DNA"/>
</dbReference>
<dbReference type="InterPro" id="IPR050368">
    <property type="entry name" value="ClC-type_chloride_channel"/>
</dbReference>
<accession>A0ABT3IUJ4</accession>
<dbReference type="CDD" id="cd00400">
    <property type="entry name" value="Voltage_gated_ClC"/>
    <property type="match status" value="1"/>
</dbReference>
<evidence type="ECO:0000313" key="11">
    <source>
        <dbReference type="EMBL" id="MCW3487648.1"/>
    </source>
</evidence>
<feature type="transmembrane region" description="Helical" evidence="10">
    <location>
        <begin position="363"/>
        <end position="385"/>
    </location>
</feature>
<keyword evidence="2" id="KW-0813">Transport</keyword>
<feature type="transmembrane region" description="Helical" evidence="10">
    <location>
        <begin position="81"/>
        <end position="105"/>
    </location>
</feature>
<keyword evidence="4 10" id="KW-1133">Transmembrane helix</keyword>
<evidence type="ECO:0000256" key="1">
    <source>
        <dbReference type="ARBA" id="ARBA00004141"/>
    </source>
</evidence>
<keyword evidence="9" id="KW-0407">Ion channel</keyword>
<feature type="transmembrane region" description="Helical" evidence="10">
    <location>
        <begin position="155"/>
        <end position="181"/>
    </location>
</feature>
<keyword evidence="8" id="KW-0868">Chloride</keyword>
<dbReference type="InterPro" id="IPR014743">
    <property type="entry name" value="Cl-channel_core"/>
</dbReference>
<dbReference type="PRINTS" id="PR00762">
    <property type="entry name" value="CLCHANNEL"/>
</dbReference>
<feature type="transmembrane region" description="Helical" evidence="10">
    <location>
        <begin position="230"/>
        <end position="254"/>
    </location>
</feature>
<organism evidence="11 12">
    <name type="scientific">Chitinophaga nivalis</name>
    <dbReference type="NCBI Taxonomy" id="2991709"/>
    <lineage>
        <taxon>Bacteria</taxon>
        <taxon>Pseudomonadati</taxon>
        <taxon>Bacteroidota</taxon>
        <taxon>Chitinophagia</taxon>
        <taxon>Chitinophagales</taxon>
        <taxon>Chitinophagaceae</taxon>
        <taxon>Chitinophaga</taxon>
    </lineage>
</organism>
<evidence type="ECO:0000256" key="8">
    <source>
        <dbReference type="ARBA" id="ARBA00023214"/>
    </source>
</evidence>
<dbReference type="SUPFAM" id="SSF81340">
    <property type="entry name" value="Clc chloride channel"/>
    <property type="match status" value="1"/>
</dbReference>
<proteinExistence type="predicted"/>
<dbReference type="Pfam" id="PF00654">
    <property type="entry name" value="Voltage_CLC"/>
    <property type="match status" value="1"/>
</dbReference>
<dbReference type="PANTHER" id="PTHR43427:SF6">
    <property type="entry name" value="CHLORIDE CHANNEL PROTEIN CLC-E"/>
    <property type="match status" value="1"/>
</dbReference>
<evidence type="ECO:0000256" key="4">
    <source>
        <dbReference type="ARBA" id="ARBA00022989"/>
    </source>
</evidence>
<evidence type="ECO:0000256" key="5">
    <source>
        <dbReference type="ARBA" id="ARBA00023065"/>
    </source>
</evidence>
<comment type="subcellular location">
    <subcellularLocation>
        <location evidence="1">Membrane</location>
        <topology evidence="1">Multi-pass membrane protein</topology>
    </subcellularLocation>
</comment>
<dbReference type="RefSeq" id="WP_264734455.1">
    <property type="nucleotide sequence ID" value="NZ_JAPDNR010000001.1"/>
</dbReference>
<keyword evidence="5" id="KW-0406">Ion transport</keyword>
<sequence>MKNIIYPVNQQGLPLIPAAPVPAATVTNTKMGIGRLLQLYLRALLTAILTAIIAIGISGLTDRLMRFAFYGQWETGAESPAYHNLGAAVILLPVAGSLLLLWAAVRNSNWLKIPGMILATATGGSLGKEAPAMLMGGMFGILSGKKDHFLETEQYTLFVAGACSGLAMLFGAPVAALLLALEIWLPQWKWQQVLPAVIGAAVGGAGNYVIHHGNPVFHFGDGPAFNLPALGVYFFIGLLAGLLAGGITRLYHVIQRLTAGSSSRNKGWILAAALLTGLIGYLAPETLGAGDDYISNLLRARVTLQLLFVWSVLKLVAWLFFAGVAKTGSSITPVLITGGAVGLLLAVVIQLIFPAIIINPVMAALIGMFALFAGTSRALLAAIALGLETTHQWQASLPLVVACVAAYSLAVLVGRKRNVEAVR</sequence>
<dbReference type="PANTHER" id="PTHR43427">
    <property type="entry name" value="CHLORIDE CHANNEL PROTEIN CLC-E"/>
    <property type="match status" value="1"/>
</dbReference>
<comment type="caution">
    <text evidence="11">The sequence shown here is derived from an EMBL/GenBank/DDBJ whole genome shotgun (WGS) entry which is preliminary data.</text>
</comment>
<evidence type="ECO:0000256" key="3">
    <source>
        <dbReference type="ARBA" id="ARBA00022692"/>
    </source>
</evidence>
<protein>
    <submittedName>
        <fullName evidence="11">Chloride channel protein</fullName>
    </submittedName>
</protein>
<feature type="transmembrane region" description="Helical" evidence="10">
    <location>
        <begin position="397"/>
        <end position="414"/>
    </location>
</feature>
<feature type="transmembrane region" description="Helical" evidence="10">
    <location>
        <begin position="39"/>
        <end position="61"/>
    </location>
</feature>
<evidence type="ECO:0000256" key="2">
    <source>
        <dbReference type="ARBA" id="ARBA00022448"/>
    </source>
</evidence>
<evidence type="ECO:0000256" key="6">
    <source>
        <dbReference type="ARBA" id="ARBA00023136"/>
    </source>
</evidence>
<evidence type="ECO:0000256" key="10">
    <source>
        <dbReference type="SAM" id="Phobius"/>
    </source>
</evidence>
<evidence type="ECO:0000256" key="9">
    <source>
        <dbReference type="ARBA" id="ARBA00023303"/>
    </source>
</evidence>
<name>A0ABT3IUJ4_9BACT</name>
<gene>
    <name evidence="11" type="ORF">OL497_27365</name>
</gene>
<keyword evidence="3 10" id="KW-0812">Transmembrane</keyword>
<dbReference type="InterPro" id="IPR001807">
    <property type="entry name" value="ClC"/>
</dbReference>
<keyword evidence="6 10" id="KW-0472">Membrane</keyword>
<feature type="transmembrane region" description="Helical" evidence="10">
    <location>
        <begin position="266"/>
        <end position="283"/>
    </location>
</feature>
<dbReference type="Gene3D" id="1.10.3080.10">
    <property type="entry name" value="Clc chloride channel"/>
    <property type="match status" value="1"/>
</dbReference>
<evidence type="ECO:0000313" key="12">
    <source>
        <dbReference type="Proteomes" id="UP001207742"/>
    </source>
</evidence>
<keyword evidence="12" id="KW-1185">Reference proteome</keyword>
<reference evidence="11 12" key="1">
    <citation type="submission" date="2022-10" db="EMBL/GenBank/DDBJ databases">
        <title>Chitinophaga nivalis PC15 sp. nov., isolated from Pyeongchang county, South Korea.</title>
        <authorList>
            <person name="Trinh H.N."/>
        </authorList>
    </citation>
    <scope>NUCLEOTIDE SEQUENCE [LARGE SCALE GENOMIC DNA]</scope>
    <source>
        <strain evidence="11 12">PC14</strain>
    </source>
</reference>
<feature type="transmembrane region" description="Helical" evidence="10">
    <location>
        <begin position="303"/>
        <end position="322"/>
    </location>
</feature>
<feature type="transmembrane region" description="Helical" evidence="10">
    <location>
        <begin position="193"/>
        <end position="210"/>
    </location>
</feature>
<evidence type="ECO:0000256" key="7">
    <source>
        <dbReference type="ARBA" id="ARBA00023173"/>
    </source>
</evidence>
<dbReference type="Proteomes" id="UP001207742">
    <property type="component" value="Unassembled WGS sequence"/>
</dbReference>
<feature type="transmembrane region" description="Helical" evidence="10">
    <location>
        <begin position="334"/>
        <end position="357"/>
    </location>
</feature>